<dbReference type="SUPFAM" id="SSF46689">
    <property type="entry name" value="Homeodomain-like"/>
    <property type="match status" value="1"/>
</dbReference>
<sequence>MVGYNNSSNFNRDFKQLMGMTPKCYCKQFL</sequence>
<evidence type="ECO:0000256" key="1">
    <source>
        <dbReference type="ARBA" id="ARBA00023015"/>
    </source>
</evidence>
<evidence type="ECO:0000313" key="5">
    <source>
        <dbReference type="EMBL" id="RHL92170.1"/>
    </source>
</evidence>
<dbReference type="RefSeq" id="WP_115501559.1">
    <property type="nucleotide sequence ID" value="NZ_CABMMK010000001.1"/>
</dbReference>
<dbReference type="EMBL" id="QRWT01000015">
    <property type="protein sequence ID" value="RGT50261.1"/>
    <property type="molecule type" value="Genomic_DNA"/>
</dbReference>
<name>A0A3E4KPV6_9BACE</name>
<dbReference type="GO" id="GO:0043565">
    <property type="term" value="F:sequence-specific DNA binding"/>
    <property type="evidence" value="ECO:0007669"/>
    <property type="project" value="InterPro"/>
</dbReference>
<organism evidence="4 6">
    <name type="scientific">Bacteroides intestinalis</name>
    <dbReference type="NCBI Taxonomy" id="329854"/>
    <lineage>
        <taxon>Bacteria</taxon>
        <taxon>Pseudomonadati</taxon>
        <taxon>Bacteroidota</taxon>
        <taxon>Bacteroidia</taxon>
        <taxon>Bacteroidales</taxon>
        <taxon>Bacteroidaceae</taxon>
        <taxon>Bacteroides</taxon>
    </lineage>
</organism>
<evidence type="ECO:0000259" key="3">
    <source>
        <dbReference type="PROSITE" id="PS01124"/>
    </source>
</evidence>
<dbReference type="PROSITE" id="PS01124">
    <property type="entry name" value="HTH_ARAC_FAMILY_2"/>
    <property type="match status" value="1"/>
</dbReference>
<dbReference type="Proteomes" id="UP000284772">
    <property type="component" value="Unassembled WGS sequence"/>
</dbReference>
<dbReference type="EMBL" id="QRPE01000014">
    <property type="protein sequence ID" value="RHL92170.1"/>
    <property type="molecule type" value="Genomic_DNA"/>
</dbReference>
<dbReference type="Gene3D" id="1.10.10.60">
    <property type="entry name" value="Homeodomain-like"/>
    <property type="match status" value="1"/>
</dbReference>
<dbReference type="Proteomes" id="UP000285013">
    <property type="component" value="Unassembled WGS sequence"/>
</dbReference>
<evidence type="ECO:0000313" key="6">
    <source>
        <dbReference type="Proteomes" id="UP000284772"/>
    </source>
</evidence>
<keyword evidence="1" id="KW-0805">Transcription regulation</keyword>
<evidence type="ECO:0000256" key="2">
    <source>
        <dbReference type="ARBA" id="ARBA00023163"/>
    </source>
</evidence>
<keyword evidence="2" id="KW-0804">Transcription</keyword>
<accession>A0A3E4KPV6</accession>
<reference evidence="6 7" key="1">
    <citation type="submission" date="2018-08" db="EMBL/GenBank/DDBJ databases">
        <title>A genome reference for cultivated species of the human gut microbiota.</title>
        <authorList>
            <person name="Zou Y."/>
            <person name="Xue W."/>
            <person name="Luo G."/>
        </authorList>
    </citation>
    <scope>NUCLEOTIDE SEQUENCE [LARGE SCALE GENOMIC DNA]</scope>
    <source>
        <strain evidence="4 6">AF19-10AC</strain>
        <strain evidence="5 7">AF36-16BH</strain>
    </source>
</reference>
<evidence type="ECO:0000313" key="7">
    <source>
        <dbReference type="Proteomes" id="UP000285013"/>
    </source>
</evidence>
<dbReference type="GO" id="GO:0003700">
    <property type="term" value="F:DNA-binding transcription factor activity"/>
    <property type="evidence" value="ECO:0007669"/>
    <property type="project" value="InterPro"/>
</dbReference>
<feature type="domain" description="HTH araC/xylS-type" evidence="3">
    <location>
        <begin position="1"/>
        <end position="28"/>
    </location>
</feature>
<protein>
    <submittedName>
        <fullName evidence="4">AraC family transcriptional regulator</fullName>
    </submittedName>
</protein>
<comment type="caution">
    <text evidence="4">The sequence shown here is derived from an EMBL/GenBank/DDBJ whole genome shotgun (WGS) entry which is preliminary data.</text>
</comment>
<dbReference type="AlphaFoldDB" id="A0A3E4KPV6"/>
<dbReference type="InterPro" id="IPR009057">
    <property type="entry name" value="Homeodomain-like_sf"/>
</dbReference>
<evidence type="ECO:0000313" key="4">
    <source>
        <dbReference type="EMBL" id="RGT50261.1"/>
    </source>
</evidence>
<dbReference type="Pfam" id="PF00165">
    <property type="entry name" value="HTH_AraC"/>
    <property type="match status" value="1"/>
</dbReference>
<proteinExistence type="predicted"/>
<dbReference type="InterPro" id="IPR018060">
    <property type="entry name" value="HTH_AraC"/>
</dbReference>
<gene>
    <name evidence="4" type="ORF">DWX27_13860</name>
    <name evidence="5" type="ORF">DWZ95_12790</name>
</gene>